<keyword evidence="6 7" id="KW-0472">Membrane</keyword>
<comment type="similarity">
    <text evidence="2">Belongs to the UPF0410 family.</text>
</comment>
<dbReference type="Pfam" id="PF04226">
    <property type="entry name" value="Transgly_assoc"/>
    <property type="match status" value="1"/>
</dbReference>
<evidence type="ECO:0000256" key="1">
    <source>
        <dbReference type="ARBA" id="ARBA00004651"/>
    </source>
</evidence>
<dbReference type="GO" id="GO:0005886">
    <property type="term" value="C:plasma membrane"/>
    <property type="evidence" value="ECO:0007669"/>
    <property type="project" value="UniProtKB-SubCell"/>
</dbReference>
<dbReference type="STRING" id="1454004.AW11_00958"/>
<dbReference type="PATRIC" id="fig|1454004.3.peg.1009"/>
<dbReference type="Proteomes" id="UP000022141">
    <property type="component" value="Unassembled WGS sequence"/>
</dbReference>
<dbReference type="EMBL" id="JEMY01000008">
    <property type="protein sequence ID" value="EXI90255.1"/>
    <property type="molecule type" value="Genomic_DNA"/>
</dbReference>
<name>A0A011QMI2_ACCRE</name>
<feature type="transmembrane region" description="Helical" evidence="7">
    <location>
        <begin position="59"/>
        <end position="78"/>
    </location>
</feature>
<feature type="transmembrane region" description="Helical" evidence="7">
    <location>
        <begin position="29"/>
        <end position="47"/>
    </location>
</feature>
<evidence type="ECO:0000313" key="8">
    <source>
        <dbReference type="EMBL" id="EXI90255.1"/>
    </source>
</evidence>
<accession>A0A011QMI2</accession>
<dbReference type="PANTHER" id="PTHR33884">
    <property type="entry name" value="UPF0410 PROTEIN YMGE"/>
    <property type="match status" value="1"/>
</dbReference>
<keyword evidence="4 7" id="KW-0812">Transmembrane</keyword>
<evidence type="ECO:0000256" key="5">
    <source>
        <dbReference type="ARBA" id="ARBA00022989"/>
    </source>
</evidence>
<protein>
    <submittedName>
        <fullName evidence="8">Transglycosylase associated protein</fullName>
    </submittedName>
</protein>
<comment type="caution">
    <text evidence="8">The sequence shown here is derived from an EMBL/GenBank/DDBJ whole genome shotgun (WGS) entry which is preliminary data.</text>
</comment>
<dbReference type="InterPro" id="IPR007341">
    <property type="entry name" value="Transgly_assoc"/>
</dbReference>
<reference evidence="8" key="1">
    <citation type="submission" date="2014-02" db="EMBL/GenBank/DDBJ databases">
        <title>Expanding our view of genomic diversity in Candidatus Accumulibacter clades.</title>
        <authorList>
            <person name="Skennerton C.T."/>
            <person name="Barr J.J."/>
            <person name="Slater F.R."/>
            <person name="Bond P.L."/>
            <person name="Tyson G.W."/>
        </authorList>
    </citation>
    <scope>NUCLEOTIDE SEQUENCE [LARGE SCALE GENOMIC DNA]</scope>
</reference>
<dbReference type="AlphaFoldDB" id="A0A011QMI2"/>
<gene>
    <name evidence="8" type="ORF">AW11_00958</name>
</gene>
<keyword evidence="3" id="KW-1003">Cell membrane</keyword>
<evidence type="ECO:0000256" key="6">
    <source>
        <dbReference type="ARBA" id="ARBA00023136"/>
    </source>
</evidence>
<sequence>MSLLLWAGLGLIAALVANRIVGGSGRGAVMDIVLGVVGAVVGGWLFNSFGMASGGGLKLYSLLLAVVGASTLLLVYHASLCGVREALFNLDLEKKS</sequence>
<keyword evidence="9" id="KW-1185">Reference proteome</keyword>
<keyword evidence="5 7" id="KW-1133">Transmembrane helix</keyword>
<evidence type="ECO:0000256" key="7">
    <source>
        <dbReference type="SAM" id="Phobius"/>
    </source>
</evidence>
<proteinExistence type="inferred from homology"/>
<evidence type="ECO:0000256" key="2">
    <source>
        <dbReference type="ARBA" id="ARBA00011006"/>
    </source>
</evidence>
<dbReference type="PANTHER" id="PTHR33884:SF3">
    <property type="entry name" value="UPF0410 PROTEIN YMGE"/>
    <property type="match status" value="1"/>
</dbReference>
<evidence type="ECO:0000256" key="3">
    <source>
        <dbReference type="ARBA" id="ARBA00022475"/>
    </source>
</evidence>
<evidence type="ECO:0000313" key="9">
    <source>
        <dbReference type="Proteomes" id="UP000022141"/>
    </source>
</evidence>
<dbReference type="eggNOG" id="COG2261">
    <property type="taxonomic scope" value="Bacteria"/>
</dbReference>
<evidence type="ECO:0000256" key="4">
    <source>
        <dbReference type="ARBA" id="ARBA00022692"/>
    </source>
</evidence>
<comment type="subcellular location">
    <subcellularLocation>
        <location evidence="1">Cell membrane</location>
        <topology evidence="1">Multi-pass membrane protein</topology>
    </subcellularLocation>
</comment>
<organism evidence="8 9">
    <name type="scientific">Accumulibacter regalis</name>
    <dbReference type="NCBI Taxonomy" id="522306"/>
    <lineage>
        <taxon>Bacteria</taxon>
        <taxon>Pseudomonadati</taxon>
        <taxon>Pseudomonadota</taxon>
        <taxon>Betaproteobacteria</taxon>
        <taxon>Candidatus Accumulibacter</taxon>
    </lineage>
</organism>